<reference evidence="3 4" key="1">
    <citation type="journal article" date="2013" name="Stand. Genomic Sci.">
        <title>Genomic Encyclopedia of Type Strains, Phase I: The one thousand microbial genomes (KMG-I) project.</title>
        <authorList>
            <person name="Kyrpides N.C."/>
            <person name="Woyke T."/>
            <person name="Eisen J.A."/>
            <person name="Garrity G."/>
            <person name="Lilburn T.G."/>
            <person name="Beck B.J."/>
            <person name="Whitman W.B."/>
            <person name="Hugenholtz P."/>
            <person name="Klenk H.P."/>
        </authorList>
    </citation>
    <scope>NUCLEOTIDE SEQUENCE [LARGE SCALE GENOMIC DNA]</scope>
    <source>
        <strain evidence="3 4">DSM 45044</strain>
    </source>
</reference>
<accession>A0A562V487</accession>
<evidence type="ECO:0000256" key="1">
    <source>
        <dbReference type="SAM" id="MobiDB-lite"/>
    </source>
</evidence>
<dbReference type="AlphaFoldDB" id="A0A562V487"/>
<keyword evidence="2" id="KW-1133">Transmembrane helix</keyword>
<evidence type="ECO:0000313" key="3">
    <source>
        <dbReference type="EMBL" id="TWJ12690.1"/>
    </source>
</evidence>
<keyword evidence="2" id="KW-0812">Transmembrane</keyword>
<feature type="region of interest" description="Disordered" evidence="1">
    <location>
        <begin position="1"/>
        <end position="25"/>
    </location>
</feature>
<sequence>MDVDGATDRTSPREQRAHGFDLSPLTARPRGAAWRRFRREAASGEHGTDLATRHGWQWMPRSLVIVGFLAILVAAPVVILTVEGPTSQAILGAALIAGFALIGGATTVAATWRDFWVTRTRRRYRLAGFARRNGLEYRPEPDVRRPAAHIFSGLVVGQRHLDRLSRPGFLTVANYQEVYDDDLDGSSSFEAGYVMFTLRESYPHTVVAREPGSPPRRLAHLEPVPGPAGGSVWSTRPDHPLLGRLLATGIAEVVFPLSRSAHIEIVDDTLFVLHVGGFLPVDSPRFWRRIAEGVGLLSPFLDIPTTTSPSEAAVAIDPVGR</sequence>
<proteinExistence type="predicted"/>
<name>A0A562V487_9ACTN</name>
<evidence type="ECO:0000313" key="4">
    <source>
        <dbReference type="Proteomes" id="UP000321617"/>
    </source>
</evidence>
<dbReference type="OrthoDB" id="5182699at2"/>
<feature type="transmembrane region" description="Helical" evidence="2">
    <location>
        <begin position="88"/>
        <end position="112"/>
    </location>
</feature>
<dbReference type="EMBL" id="VLLL01000006">
    <property type="protein sequence ID" value="TWJ12690.1"/>
    <property type="molecule type" value="Genomic_DNA"/>
</dbReference>
<dbReference type="RefSeq" id="WP_147139997.1">
    <property type="nucleotide sequence ID" value="NZ_BAABIJ010000002.1"/>
</dbReference>
<gene>
    <name evidence="3" type="ORF">LX16_3453</name>
</gene>
<protein>
    <recommendedName>
        <fullName evidence="5">DUF3137 domain-containing protein</fullName>
    </recommendedName>
</protein>
<feature type="compositionally biased region" description="Basic and acidic residues" evidence="1">
    <location>
        <begin position="1"/>
        <end position="19"/>
    </location>
</feature>
<keyword evidence="2" id="KW-0472">Membrane</keyword>
<organism evidence="3 4">
    <name type="scientific">Stackebrandtia albiflava</name>
    <dbReference type="NCBI Taxonomy" id="406432"/>
    <lineage>
        <taxon>Bacteria</taxon>
        <taxon>Bacillati</taxon>
        <taxon>Actinomycetota</taxon>
        <taxon>Actinomycetes</taxon>
        <taxon>Glycomycetales</taxon>
        <taxon>Glycomycetaceae</taxon>
        <taxon>Stackebrandtia</taxon>
    </lineage>
</organism>
<feature type="transmembrane region" description="Helical" evidence="2">
    <location>
        <begin position="63"/>
        <end position="82"/>
    </location>
</feature>
<dbReference type="Proteomes" id="UP000321617">
    <property type="component" value="Unassembled WGS sequence"/>
</dbReference>
<evidence type="ECO:0008006" key="5">
    <source>
        <dbReference type="Google" id="ProtNLM"/>
    </source>
</evidence>
<evidence type="ECO:0000256" key="2">
    <source>
        <dbReference type="SAM" id="Phobius"/>
    </source>
</evidence>
<comment type="caution">
    <text evidence="3">The sequence shown here is derived from an EMBL/GenBank/DDBJ whole genome shotgun (WGS) entry which is preliminary data.</text>
</comment>
<keyword evidence="4" id="KW-1185">Reference proteome</keyword>